<proteinExistence type="predicted"/>
<dbReference type="KEGG" id="dfe:Dfer_0480"/>
<protein>
    <submittedName>
        <fullName evidence="1">Uncharacterized protein</fullName>
    </submittedName>
</protein>
<gene>
    <name evidence="1" type="ordered locus">Dfer_0480</name>
</gene>
<keyword evidence="2" id="KW-1185">Reference proteome</keyword>
<sequence length="36" mass="3915">MNVLLLRSIHVNITKVKLNAEAAAGDFAENTHARVP</sequence>
<dbReference type="Proteomes" id="UP000002011">
    <property type="component" value="Chromosome"/>
</dbReference>
<dbReference type="EMBL" id="CP001619">
    <property type="protein sequence ID" value="ACT91749.1"/>
    <property type="molecule type" value="Genomic_DNA"/>
</dbReference>
<accession>C6VZD7</accession>
<organism evidence="1 2">
    <name type="scientific">Dyadobacter fermentans (strain ATCC 700827 / DSM 18053 / CIP 107007 / KCTC 52180 / NS114)</name>
    <dbReference type="NCBI Taxonomy" id="471854"/>
    <lineage>
        <taxon>Bacteria</taxon>
        <taxon>Pseudomonadati</taxon>
        <taxon>Bacteroidota</taxon>
        <taxon>Cytophagia</taxon>
        <taxon>Cytophagales</taxon>
        <taxon>Spirosomataceae</taxon>
        <taxon>Dyadobacter</taxon>
    </lineage>
</organism>
<dbReference type="AlphaFoldDB" id="C6VZD7"/>
<dbReference type="HOGENOM" id="CLU_3355865_0_0_10"/>
<reference evidence="1 2" key="1">
    <citation type="journal article" date="2009" name="Stand. Genomic Sci.">
        <title>Complete genome sequence of Dyadobacter fermentans type strain (NS114).</title>
        <authorList>
            <person name="Lang E."/>
            <person name="Lapidus A."/>
            <person name="Chertkov O."/>
            <person name="Brettin T."/>
            <person name="Detter J.C."/>
            <person name="Han C."/>
            <person name="Copeland A."/>
            <person name="Glavina Del Rio T."/>
            <person name="Nolan M."/>
            <person name="Chen F."/>
            <person name="Lucas S."/>
            <person name="Tice H."/>
            <person name="Cheng J.F."/>
            <person name="Land M."/>
            <person name="Hauser L."/>
            <person name="Chang Y.J."/>
            <person name="Jeffries C.D."/>
            <person name="Kopitz M."/>
            <person name="Bruce D."/>
            <person name="Goodwin L."/>
            <person name="Pitluck S."/>
            <person name="Ovchinnikova G."/>
            <person name="Pati A."/>
            <person name="Ivanova N."/>
            <person name="Mavrommatis K."/>
            <person name="Chen A."/>
            <person name="Palaniappan K."/>
            <person name="Chain P."/>
            <person name="Bristow J."/>
            <person name="Eisen J.A."/>
            <person name="Markowitz V."/>
            <person name="Hugenholtz P."/>
            <person name="Goker M."/>
            <person name="Rohde M."/>
            <person name="Kyrpides N.C."/>
            <person name="Klenk H.P."/>
        </authorList>
    </citation>
    <scope>NUCLEOTIDE SEQUENCE [LARGE SCALE GENOMIC DNA]</scope>
    <source>
        <strain evidence="2">ATCC 700827 / DSM 18053 / CIP 107007 / KCTC 52180 / NS114</strain>
    </source>
</reference>
<evidence type="ECO:0000313" key="2">
    <source>
        <dbReference type="Proteomes" id="UP000002011"/>
    </source>
</evidence>
<evidence type="ECO:0000313" key="1">
    <source>
        <dbReference type="EMBL" id="ACT91749.1"/>
    </source>
</evidence>
<name>C6VZD7_DYAFD</name>